<protein>
    <submittedName>
        <fullName evidence="1">Uncharacterized protein</fullName>
    </submittedName>
</protein>
<gene>
    <name evidence="1" type="ORF">BBIA_0304</name>
</gene>
<keyword evidence="2" id="KW-1185">Reference proteome</keyword>
<dbReference type="Proteomes" id="UP000029108">
    <property type="component" value="Unassembled WGS sequence"/>
</dbReference>
<accession>A0A087A1H3</accession>
<dbReference type="EMBL" id="JGYN01000004">
    <property type="protein sequence ID" value="KFI52623.1"/>
    <property type="molecule type" value="Genomic_DNA"/>
</dbReference>
<dbReference type="eggNOG" id="ENOG5032I57">
    <property type="taxonomic scope" value="Bacteria"/>
</dbReference>
<dbReference type="AlphaFoldDB" id="A0A087A1H3"/>
<evidence type="ECO:0000313" key="2">
    <source>
        <dbReference type="Proteomes" id="UP000029108"/>
    </source>
</evidence>
<reference evidence="1 2" key="1">
    <citation type="submission" date="2014-03" db="EMBL/GenBank/DDBJ databases">
        <title>Genomics of Bifidobacteria.</title>
        <authorList>
            <person name="Ventura M."/>
            <person name="Milani C."/>
            <person name="Lugli G.A."/>
        </authorList>
    </citation>
    <scope>NUCLEOTIDE SEQUENCE [LARGE SCALE GENOMIC DNA]</scope>
    <source>
        <strain evidence="1 2">DSM 23969</strain>
    </source>
</reference>
<name>A0A087A1H3_9BIFI</name>
<comment type="caution">
    <text evidence="1">The sequence shown here is derived from an EMBL/GenBank/DDBJ whole genome shotgun (WGS) entry which is preliminary data.</text>
</comment>
<organism evidence="1 2">
    <name type="scientific">Bifidobacterium biavatii DSM 23969</name>
    <dbReference type="NCBI Taxonomy" id="1437608"/>
    <lineage>
        <taxon>Bacteria</taxon>
        <taxon>Bacillati</taxon>
        <taxon>Actinomycetota</taxon>
        <taxon>Actinomycetes</taxon>
        <taxon>Bifidobacteriales</taxon>
        <taxon>Bifidobacteriaceae</taxon>
        <taxon>Bifidobacterium</taxon>
    </lineage>
</organism>
<proteinExistence type="predicted"/>
<evidence type="ECO:0000313" key="1">
    <source>
        <dbReference type="EMBL" id="KFI52623.1"/>
    </source>
</evidence>
<dbReference type="RefSeq" id="WP_033493392.1">
    <property type="nucleotide sequence ID" value="NZ_JDUU01000009.1"/>
</dbReference>
<sequence>MSRQITLPGFDDYYMPNEGLQEKATKELIDSFVDGRSLNPSAIYICKTMINIARNFDALNAKGRDTSRVMAQLLSWYQELEAKFPAAPEIDPTLAGLLNEAKA</sequence>
<dbReference type="STRING" id="1437608.GCA_000771645_02554"/>